<dbReference type="GO" id="GO:0008817">
    <property type="term" value="F:corrinoid adenosyltransferase activity"/>
    <property type="evidence" value="ECO:0007669"/>
    <property type="project" value="InterPro"/>
</dbReference>
<dbReference type="InterPro" id="IPR003724">
    <property type="entry name" value="CblAdoTrfase_CobA"/>
</dbReference>
<proteinExistence type="predicted"/>
<dbReference type="PANTHER" id="PTHR46638">
    <property type="entry name" value="CORRINOID ADENOSYLTRANSFERASE"/>
    <property type="match status" value="1"/>
</dbReference>
<reference evidence="1" key="1">
    <citation type="submission" date="2020-08" db="EMBL/GenBank/DDBJ databases">
        <title>Genome public.</title>
        <authorList>
            <person name="Liu C."/>
            <person name="Sun Q."/>
        </authorList>
    </citation>
    <scope>NUCLEOTIDE SEQUENCE</scope>
    <source>
        <strain evidence="1">BX5</strain>
    </source>
</reference>
<evidence type="ECO:0000313" key="1">
    <source>
        <dbReference type="EMBL" id="MBC5715838.1"/>
    </source>
</evidence>
<gene>
    <name evidence="1" type="ORF">H8S55_00585</name>
</gene>
<dbReference type="AlphaFoldDB" id="A0A8J6IY05"/>
<dbReference type="RefSeq" id="WP_186877376.1">
    <property type="nucleotide sequence ID" value="NZ_JACOPN010000001.1"/>
</dbReference>
<comment type="caution">
    <text evidence="1">The sequence shown here is derived from an EMBL/GenBank/DDBJ whole genome shotgun (WGS) entry which is preliminary data.</text>
</comment>
<keyword evidence="2" id="KW-1185">Reference proteome</keyword>
<dbReference type="Gene3D" id="3.40.50.300">
    <property type="entry name" value="P-loop containing nucleotide triphosphate hydrolases"/>
    <property type="match status" value="1"/>
</dbReference>
<dbReference type="PANTHER" id="PTHR46638:SF1">
    <property type="entry name" value="CORRINOID ADENOSYLTRANSFERASE"/>
    <property type="match status" value="1"/>
</dbReference>
<sequence>MIHLYHGDGKGKTTAAMGLALRMAGRGRPVVIAQFLKGADSGERPALARLPQVTLLPVPERVKFLFAMTEEERQQEARRARELLARAKQAAADPNCGLVVLDEVCDGVNAGLLPLAELLSLLDCAKAEVVLTGRDPAAELAARADYVTRFQKEKHPFDRGIPARTGVEF</sequence>
<accession>A0A8J6IY05</accession>
<dbReference type="GO" id="GO:0005524">
    <property type="term" value="F:ATP binding"/>
    <property type="evidence" value="ECO:0007669"/>
    <property type="project" value="InterPro"/>
</dbReference>
<name>A0A8J6IY05_9FIRM</name>
<dbReference type="Proteomes" id="UP000602260">
    <property type="component" value="Unassembled WGS sequence"/>
</dbReference>
<dbReference type="GO" id="GO:0009236">
    <property type="term" value="P:cobalamin biosynthetic process"/>
    <property type="evidence" value="ECO:0007669"/>
    <property type="project" value="InterPro"/>
</dbReference>
<evidence type="ECO:0000313" key="2">
    <source>
        <dbReference type="Proteomes" id="UP000602260"/>
    </source>
</evidence>
<organism evidence="1 2">
    <name type="scientific">Flintibacter faecis</name>
    <dbReference type="NCBI Taxonomy" id="2763047"/>
    <lineage>
        <taxon>Bacteria</taxon>
        <taxon>Bacillati</taxon>
        <taxon>Bacillota</taxon>
        <taxon>Clostridia</taxon>
        <taxon>Eubacteriales</taxon>
        <taxon>Flintibacter</taxon>
    </lineage>
</organism>
<dbReference type="PIRSF" id="PIRSF015617">
    <property type="entry name" value="Adensltrnsf_CobA"/>
    <property type="match status" value="1"/>
</dbReference>
<dbReference type="Pfam" id="PF02572">
    <property type="entry name" value="CobA_CobO_BtuR"/>
    <property type="match status" value="1"/>
</dbReference>
<protein>
    <submittedName>
        <fullName evidence="1">Cob(I)yrinic acid a,c-diamide adenosyltransferase</fullName>
    </submittedName>
</protein>
<dbReference type="InterPro" id="IPR027417">
    <property type="entry name" value="P-loop_NTPase"/>
</dbReference>
<dbReference type="EMBL" id="JACOPN010000001">
    <property type="protein sequence ID" value="MBC5715838.1"/>
    <property type="molecule type" value="Genomic_DNA"/>
</dbReference>
<dbReference type="SUPFAM" id="SSF52540">
    <property type="entry name" value="P-loop containing nucleoside triphosphate hydrolases"/>
    <property type="match status" value="1"/>
</dbReference>